<organism evidence="7">
    <name type="scientific">uncultured Solirubrobacteraceae bacterium</name>
    <dbReference type="NCBI Taxonomy" id="1162706"/>
    <lineage>
        <taxon>Bacteria</taxon>
        <taxon>Bacillati</taxon>
        <taxon>Actinomycetota</taxon>
        <taxon>Thermoleophilia</taxon>
        <taxon>Solirubrobacterales</taxon>
        <taxon>Solirubrobacteraceae</taxon>
        <taxon>environmental samples</taxon>
    </lineage>
</organism>
<feature type="compositionally biased region" description="Basic and acidic residues" evidence="4">
    <location>
        <begin position="141"/>
        <end position="152"/>
    </location>
</feature>
<dbReference type="GO" id="GO:0022904">
    <property type="term" value="P:respiratory electron transport chain"/>
    <property type="evidence" value="ECO:0007669"/>
    <property type="project" value="TreeGrafter"/>
</dbReference>
<dbReference type="InterPro" id="IPR036927">
    <property type="entry name" value="Cyt_c_oxase-like_su1_sf"/>
</dbReference>
<dbReference type="PROSITE" id="PS50855">
    <property type="entry name" value="COX1"/>
    <property type="match status" value="1"/>
</dbReference>
<keyword evidence="1" id="KW-0679">Respiratory chain</keyword>
<keyword evidence="5" id="KW-0472">Membrane</keyword>
<name>A0A6J4RQM5_9ACTN</name>
<evidence type="ECO:0000256" key="5">
    <source>
        <dbReference type="SAM" id="Phobius"/>
    </source>
</evidence>
<evidence type="ECO:0000313" key="7">
    <source>
        <dbReference type="EMBL" id="CAA9472593.1"/>
    </source>
</evidence>
<dbReference type="InterPro" id="IPR000883">
    <property type="entry name" value="Cyt_C_Oxase_1"/>
</dbReference>
<accession>A0A6J4RQM5</accession>
<keyword evidence="5" id="KW-0812">Transmembrane</keyword>
<dbReference type="GO" id="GO:0015990">
    <property type="term" value="P:electron transport coupled proton transport"/>
    <property type="evidence" value="ECO:0007669"/>
    <property type="project" value="TreeGrafter"/>
</dbReference>
<dbReference type="GO" id="GO:0009060">
    <property type="term" value="P:aerobic respiration"/>
    <property type="evidence" value="ECO:0007669"/>
    <property type="project" value="InterPro"/>
</dbReference>
<keyword evidence="2" id="KW-0249">Electron transport</keyword>
<dbReference type="GO" id="GO:0016491">
    <property type="term" value="F:oxidoreductase activity"/>
    <property type="evidence" value="ECO:0007669"/>
    <property type="project" value="UniProtKB-KW"/>
</dbReference>
<keyword evidence="5" id="KW-1133">Transmembrane helix</keyword>
<evidence type="ECO:0000256" key="1">
    <source>
        <dbReference type="ARBA" id="ARBA00022660"/>
    </source>
</evidence>
<dbReference type="EC" id="1.9.3.1" evidence="7"/>
<sequence>GAIFSIFAGLYYWFPKMTGRMMSEGLGKLSFVIMFIGFNLTFAIQHTIGLEGMPRRIYEYADVDNLELYNLISTVGSFMFGLGILVTIINVARSLKHGTIAGPDPWKGNTLEWFIPSPPPVNNFDTVPRVRSVEPMKDIRREVERQTVELSKRPGPAPEHSYTG</sequence>
<proteinExistence type="predicted"/>
<keyword evidence="1" id="KW-0813">Transport</keyword>
<evidence type="ECO:0000259" key="6">
    <source>
        <dbReference type="PROSITE" id="PS50855"/>
    </source>
</evidence>
<feature type="region of interest" description="Disordered" evidence="4">
    <location>
        <begin position="141"/>
        <end position="164"/>
    </location>
</feature>
<dbReference type="GO" id="GO:0004129">
    <property type="term" value="F:cytochrome-c oxidase activity"/>
    <property type="evidence" value="ECO:0007669"/>
    <property type="project" value="InterPro"/>
</dbReference>
<dbReference type="GO" id="GO:0016020">
    <property type="term" value="C:membrane"/>
    <property type="evidence" value="ECO:0007669"/>
    <property type="project" value="InterPro"/>
</dbReference>
<evidence type="ECO:0000256" key="3">
    <source>
        <dbReference type="ARBA" id="ARBA00025218"/>
    </source>
</evidence>
<dbReference type="InterPro" id="IPR023616">
    <property type="entry name" value="Cyt_c_oxase-like_su1_dom"/>
</dbReference>
<gene>
    <name evidence="7" type="ORF">AVDCRST_MAG85-61</name>
</gene>
<dbReference type="AlphaFoldDB" id="A0A6J4RQM5"/>
<reference evidence="7" key="1">
    <citation type="submission" date="2020-02" db="EMBL/GenBank/DDBJ databases">
        <authorList>
            <person name="Meier V. D."/>
        </authorList>
    </citation>
    <scope>NUCLEOTIDE SEQUENCE</scope>
    <source>
        <strain evidence="7">AVDCRST_MAG85</strain>
    </source>
</reference>
<feature type="transmembrane region" description="Helical" evidence="5">
    <location>
        <begin position="68"/>
        <end position="92"/>
    </location>
</feature>
<feature type="non-terminal residue" evidence="7">
    <location>
        <position position="1"/>
    </location>
</feature>
<protein>
    <submittedName>
        <fullName evidence="7">Cytochrome c oxidase polypeptide I</fullName>
        <ecNumber evidence="7">1.9.3.1</ecNumber>
    </submittedName>
</protein>
<feature type="domain" description="Cytochrome oxidase subunit I profile" evidence="6">
    <location>
        <begin position="1"/>
        <end position="131"/>
    </location>
</feature>
<evidence type="ECO:0000256" key="2">
    <source>
        <dbReference type="ARBA" id="ARBA00022982"/>
    </source>
</evidence>
<feature type="transmembrane region" description="Helical" evidence="5">
    <location>
        <begin position="26"/>
        <end position="48"/>
    </location>
</feature>
<dbReference type="SUPFAM" id="SSF81442">
    <property type="entry name" value="Cytochrome c oxidase subunit I-like"/>
    <property type="match status" value="1"/>
</dbReference>
<dbReference type="Gene3D" id="1.20.210.10">
    <property type="entry name" value="Cytochrome c oxidase-like, subunit I domain"/>
    <property type="match status" value="1"/>
</dbReference>
<dbReference type="EMBL" id="CADCVT010000007">
    <property type="protein sequence ID" value="CAA9472593.1"/>
    <property type="molecule type" value="Genomic_DNA"/>
</dbReference>
<evidence type="ECO:0000256" key="4">
    <source>
        <dbReference type="SAM" id="MobiDB-lite"/>
    </source>
</evidence>
<dbReference type="GO" id="GO:0020037">
    <property type="term" value="F:heme binding"/>
    <property type="evidence" value="ECO:0007669"/>
    <property type="project" value="InterPro"/>
</dbReference>
<keyword evidence="7" id="KW-0560">Oxidoreductase</keyword>
<dbReference type="Pfam" id="PF00115">
    <property type="entry name" value="COX1"/>
    <property type="match status" value="1"/>
</dbReference>
<comment type="function">
    <text evidence="3">Cytochrome c oxidase is the component of the respiratory chain that catalyzes the reduction of oxygen to water. Subunits 1-3 form the functional core of the enzyme complex. CO I is the catalytic subunit of the enzyme. Electrons originating in cytochrome c are transferred via the copper A center of subunit 2 and heme A of subunit 1 to the bimetallic center formed by heme A3 and copper B.</text>
</comment>
<dbReference type="PANTHER" id="PTHR10422">
    <property type="entry name" value="CYTOCHROME C OXIDASE SUBUNIT 1"/>
    <property type="match status" value="1"/>
</dbReference>
<dbReference type="PANTHER" id="PTHR10422:SF18">
    <property type="entry name" value="CYTOCHROME C OXIDASE SUBUNIT 1"/>
    <property type="match status" value="1"/>
</dbReference>